<evidence type="ECO:0000259" key="3">
    <source>
        <dbReference type="Pfam" id="PF05658"/>
    </source>
</evidence>
<name>A0A1H1GLV5_9FLAO</name>
<organism evidence="4 5">
    <name type="scientific">Chryseobacterium soldanellicola</name>
    <dbReference type="NCBI Taxonomy" id="311333"/>
    <lineage>
        <taxon>Bacteria</taxon>
        <taxon>Pseudomonadati</taxon>
        <taxon>Bacteroidota</taxon>
        <taxon>Flavobacteriia</taxon>
        <taxon>Flavobacteriales</taxon>
        <taxon>Weeksellaceae</taxon>
        <taxon>Chryseobacterium group</taxon>
        <taxon>Chryseobacterium</taxon>
    </lineage>
</organism>
<feature type="chain" id="PRO_5011501683" evidence="2">
    <location>
        <begin position="23"/>
        <end position="454"/>
    </location>
</feature>
<proteinExistence type="predicted"/>
<accession>A0A1H1GLV5</accession>
<dbReference type="STRING" id="311333.SAMN05421664_3755"/>
<reference evidence="5" key="1">
    <citation type="submission" date="2016-10" db="EMBL/GenBank/DDBJ databases">
        <authorList>
            <person name="Varghese N."/>
            <person name="Submissions S."/>
        </authorList>
    </citation>
    <scope>NUCLEOTIDE SEQUENCE [LARGE SCALE GENOMIC DNA]</scope>
    <source>
        <strain evidence="5">DSM 17072</strain>
    </source>
</reference>
<keyword evidence="5" id="KW-1185">Reference proteome</keyword>
<feature type="domain" description="Trimeric autotransporter adhesin YadA-like head" evidence="3">
    <location>
        <begin position="302"/>
        <end position="327"/>
    </location>
</feature>
<feature type="domain" description="Trimeric autotransporter adhesin YadA-like head" evidence="3">
    <location>
        <begin position="260"/>
        <end position="277"/>
    </location>
</feature>
<feature type="signal peptide" evidence="2">
    <location>
        <begin position="1"/>
        <end position="22"/>
    </location>
</feature>
<dbReference type="Gene3D" id="2.150.10.10">
    <property type="entry name" value="Serralysin-like metalloprotease, C-terminal"/>
    <property type="match status" value="2"/>
</dbReference>
<dbReference type="RefSeq" id="WP_089757207.1">
    <property type="nucleotide sequence ID" value="NZ_FNKL01000004.1"/>
</dbReference>
<sequence length="454" mass="46357">MQTKSILQYALLFLLLNNFAYAQIGIGTPSPNSSAMLDIKSANKGVLFPSIALKSLTDNTTIPTPAEGLLVWNNGSGGLSAAGFYYWNNLQWNFISTSGTNSPNNNINSTGWNLTGTNSGNYSGANTGLSLGTNTLDDLVLKVNSATMGRLGANNSISFGSAANAAQNGIALGNSSSAYQGIAIGTNASVNANESVAIGANTQISGYQSTAVGYNAKVTVNEATAVGNNANASGFQSIALGFNAKTSVNDATAVGKNSLANGYQSIAMGYNAKTSSNGETALGINSQTNGQNSTALGSGASATGQNSTAIGYNASTSQANAIVLGDNNANIGIGTNTPNNTAKLDVNGQYKLGDRGTVNKNQINFEVWPSVSINNLASGKSTTLNITIPPALIPGTSRGTIVVSPAGDFAGNANFAISNPRMTSNAVITINLINISNGAESLYSSHFYVTINEF</sequence>
<keyword evidence="2" id="KW-0732">Signal</keyword>
<feature type="domain" description="Trimeric autotransporter adhesin YadA-like head" evidence="3">
    <location>
        <begin position="177"/>
        <end position="202"/>
    </location>
</feature>
<feature type="domain" description="Trimeric autotransporter adhesin YadA-like head" evidence="3">
    <location>
        <begin position="280"/>
        <end position="300"/>
    </location>
</feature>
<evidence type="ECO:0000313" key="4">
    <source>
        <dbReference type="EMBL" id="SDR14111.1"/>
    </source>
</evidence>
<dbReference type="OrthoDB" id="1247310at2"/>
<dbReference type="GO" id="GO:0019867">
    <property type="term" value="C:outer membrane"/>
    <property type="evidence" value="ECO:0007669"/>
    <property type="project" value="InterPro"/>
</dbReference>
<dbReference type="Pfam" id="PF05658">
    <property type="entry name" value="YadA_head"/>
    <property type="match status" value="6"/>
</dbReference>
<evidence type="ECO:0000256" key="1">
    <source>
        <dbReference type="SAM" id="MobiDB-lite"/>
    </source>
</evidence>
<gene>
    <name evidence="4" type="ORF">SAMN05421664_3755</name>
</gene>
<feature type="region of interest" description="Disordered" evidence="1">
    <location>
        <begin position="281"/>
        <end position="300"/>
    </location>
</feature>
<dbReference type="Proteomes" id="UP000199627">
    <property type="component" value="Unassembled WGS sequence"/>
</dbReference>
<dbReference type="CDD" id="cd12820">
    <property type="entry name" value="LbR_YadA-like"/>
    <property type="match status" value="1"/>
</dbReference>
<feature type="domain" description="Trimeric autotransporter adhesin YadA-like head" evidence="3">
    <location>
        <begin position="232"/>
        <end position="258"/>
    </location>
</feature>
<feature type="domain" description="Trimeric autotransporter adhesin YadA-like head" evidence="3">
    <location>
        <begin position="205"/>
        <end position="230"/>
    </location>
</feature>
<dbReference type="EMBL" id="FNKL01000004">
    <property type="protein sequence ID" value="SDR14111.1"/>
    <property type="molecule type" value="Genomic_DNA"/>
</dbReference>
<protein>
    <submittedName>
        <fullName evidence="4">Head domain of trimeric autotransporter adhesin</fullName>
    </submittedName>
</protein>
<dbReference type="SUPFAM" id="SSF101967">
    <property type="entry name" value="Adhesin YadA, collagen-binding domain"/>
    <property type="match status" value="1"/>
</dbReference>
<evidence type="ECO:0000256" key="2">
    <source>
        <dbReference type="SAM" id="SignalP"/>
    </source>
</evidence>
<dbReference type="AlphaFoldDB" id="A0A1H1GLV5"/>
<dbReference type="InterPro" id="IPR008640">
    <property type="entry name" value="Adhesin_Head_dom"/>
</dbReference>
<evidence type="ECO:0000313" key="5">
    <source>
        <dbReference type="Proteomes" id="UP000199627"/>
    </source>
</evidence>
<dbReference type="InterPro" id="IPR011049">
    <property type="entry name" value="Serralysin-like_metalloprot_C"/>
</dbReference>